<reference evidence="1" key="1">
    <citation type="submission" date="2018-05" db="EMBL/GenBank/DDBJ databases">
        <authorList>
            <person name="Lanie J.A."/>
            <person name="Ng W.-L."/>
            <person name="Kazmierczak K.M."/>
            <person name="Andrzejewski T.M."/>
            <person name="Davidsen T.M."/>
            <person name="Wayne K.J."/>
            <person name="Tettelin H."/>
            <person name="Glass J.I."/>
            <person name="Rusch D."/>
            <person name="Podicherti R."/>
            <person name="Tsui H.-C.T."/>
            <person name="Winkler M.E."/>
        </authorList>
    </citation>
    <scope>NUCLEOTIDE SEQUENCE</scope>
</reference>
<gene>
    <name evidence="1" type="ORF">METZ01_LOCUS187569</name>
</gene>
<protein>
    <submittedName>
        <fullName evidence="1">Uncharacterized protein</fullName>
    </submittedName>
</protein>
<dbReference type="EMBL" id="UINC01038144">
    <property type="protein sequence ID" value="SVB34715.1"/>
    <property type="molecule type" value="Genomic_DNA"/>
</dbReference>
<dbReference type="AlphaFoldDB" id="A0A382D8X5"/>
<feature type="non-terminal residue" evidence="1">
    <location>
        <position position="33"/>
    </location>
</feature>
<evidence type="ECO:0000313" key="1">
    <source>
        <dbReference type="EMBL" id="SVB34715.1"/>
    </source>
</evidence>
<proteinExistence type="predicted"/>
<name>A0A382D8X5_9ZZZZ</name>
<sequence length="33" mass="3767">MIGESLVILGETKNLHLLLYIKKEVLQDKNLPC</sequence>
<organism evidence="1">
    <name type="scientific">marine metagenome</name>
    <dbReference type="NCBI Taxonomy" id="408172"/>
    <lineage>
        <taxon>unclassified sequences</taxon>
        <taxon>metagenomes</taxon>
        <taxon>ecological metagenomes</taxon>
    </lineage>
</organism>
<accession>A0A382D8X5</accession>